<evidence type="ECO:0000259" key="3">
    <source>
        <dbReference type="PROSITE" id="PS50048"/>
    </source>
</evidence>
<dbReference type="OrthoDB" id="5130013at2759"/>
<dbReference type="GO" id="GO:0045944">
    <property type="term" value="P:positive regulation of transcription by RNA polymerase II"/>
    <property type="evidence" value="ECO:0007669"/>
    <property type="project" value="TreeGrafter"/>
</dbReference>
<dbReference type="SMART" id="SM00066">
    <property type="entry name" value="GAL4"/>
    <property type="match status" value="1"/>
</dbReference>
<protein>
    <recommendedName>
        <fullName evidence="3">Zn(2)-C6 fungal-type domain-containing protein</fullName>
    </recommendedName>
</protein>
<organism evidence="4 5">
    <name type="scientific">Massarina eburnea CBS 473.64</name>
    <dbReference type="NCBI Taxonomy" id="1395130"/>
    <lineage>
        <taxon>Eukaryota</taxon>
        <taxon>Fungi</taxon>
        <taxon>Dikarya</taxon>
        <taxon>Ascomycota</taxon>
        <taxon>Pezizomycotina</taxon>
        <taxon>Dothideomycetes</taxon>
        <taxon>Pleosporomycetidae</taxon>
        <taxon>Pleosporales</taxon>
        <taxon>Massarineae</taxon>
        <taxon>Massarinaceae</taxon>
        <taxon>Massarina</taxon>
    </lineage>
</organism>
<reference evidence="4" key="1">
    <citation type="journal article" date="2020" name="Stud. Mycol.">
        <title>101 Dothideomycetes genomes: a test case for predicting lifestyles and emergence of pathogens.</title>
        <authorList>
            <person name="Haridas S."/>
            <person name="Albert R."/>
            <person name="Binder M."/>
            <person name="Bloem J."/>
            <person name="Labutti K."/>
            <person name="Salamov A."/>
            <person name="Andreopoulos B."/>
            <person name="Baker S."/>
            <person name="Barry K."/>
            <person name="Bills G."/>
            <person name="Bluhm B."/>
            <person name="Cannon C."/>
            <person name="Castanera R."/>
            <person name="Culley D."/>
            <person name="Daum C."/>
            <person name="Ezra D."/>
            <person name="Gonzalez J."/>
            <person name="Henrissat B."/>
            <person name="Kuo A."/>
            <person name="Liang C."/>
            <person name="Lipzen A."/>
            <person name="Lutzoni F."/>
            <person name="Magnuson J."/>
            <person name="Mondo S."/>
            <person name="Nolan M."/>
            <person name="Ohm R."/>
            <person name="Pangilinan J."/>
            <person name="Park H.-J."/>
            <person name="Ramirez L."/>
            <person name="Alfaro M."/>
            <person name="Sun H."/>
            <person name="Tritt A."/>
            <person name="Yoshinaga Y."/>
            <person name="Zwiers L.-H."/>
            <person name="Turgeon B."/>
            <person name="Goodwin S."/>
            <person name="Spatafora J."/>
            <person name="Crous P."/>
            <person name="Grigoriev I."/>
        </authorList>
    </citation>
    <scope>NUCLEOTIDE SEQUENCE</scope>
    <source>
        <strain evidence="4">CBS 473.64</strain>
    </source>
</reference>
<dbReference type="GO" id="GO:0000976">
    <property type="term" value="F:transcription cis-regulatory region binding"/>
    <property type="evidence" value="ECO:0007669"/>
    <property type="project" value="TreeGrafter"/>
</dbReference>
<evidence type="ECO:0000256" key="2">
    <source>
        <dbReference type="ARBA" id="ARBA00023242"/>
    </source>
</evidence>
<dbReference type="PANTHER" id="PTHR37534">
    <property type="entry name" value="TRANSCRIPTIONAL ACTIVATOR PROTEIN UGA3"/>
    <property type="match status" value="1"/>
</dbReference>
<dbReference type="Gene3D" id="4.10.240.10">
    <property type="entry name" value="Zn(2)-C6 fungal-type DNA-binding domain"/>
    <property type="match status" value="1"/>
</dbReference>
<name>A0A6A6RQR3_9PLEO</name>
<dbReference type="InterPro" id="IPR001138">
    <property type="entry name" value="Zn2Cys6_DnaBD"/>
</dbReference>
<dbReference type="EMBL" id="MU006792">
    <property type="protein sequence ID" value="KAF2637690.1"/>
    <property type="molecule type" value="Genomic_DNA"/>
</dbReference>
<dbReference type="GO" id="GO:0000981">
    <property type="term" value="F:DNA-binding transcription factor activity, RNA polymerase II-specific"/>
    <property type="evidence" value="ECO:0007669"/>
    <property type="project" value="InterPro"/>
</dbReference>
<comment type="subcellular location">
    <subcellularLocation>
        <location evidence="1">Nucleus</location>
    </subcellularLocation>
</comment>
<feature type="domain" description="Zn(2)-C6 fungal-type" evidence="3">
    <location>
        <begin position="9"/>
        <end position="37"/>
    </location>
</feature>
<dbReference type="AlphaFoldDB" id="A0A6A6RQR3"/>
<dbReference type="Pfam" id="PF11951">
    <property type="entry name" value="Fungal_trans_2"/>
    <property type="match status" value="1"/>
</dbReference>
<dbReference type="Pfam" id="PF00172">
    <property type="entry name" value="Zn_clus"/>
    <property type="match status" value="1"/>
</dbReference>
<dbReference type="GO" id="GO:0005634">
    <property type="term" value="C:nucleus"/>
    <property type="evidence" value="ECO:0007669"/>
    <property type="project" value="UniProtKB-SubCell"/>
</dbReference>
<dbReference type="SUPFAM" id="SSF57701">
    <property type="entry name" value="Zn2/Cys6 DNA-binding domain"/>
    <property type="match status" value="1"/>
</dbReference>
<dbReference type="CDD" id="cd00067">
    <property type="entry name" value="GAL4"/>
    <property type="match status" value="1"/>
</dbReference>
<gene>
    <name evidence="4" type="ORF">P280DRAFT_520824</name>
</gene>
<dbReference type="GO" id="GO:0008270">
    <property type="term" value="F:zinc ion binding"/>
    <property type="evidence" value="ECO:0007669"/>
    <property type="project" value="InterPro"/>
</dbReference>
<dbReference type="PROSITE" id="PS50048">
    <property type="entry name" value="ZN2_CY6_FUNGAL_2"/>
    <property type="match status" value="1"/>
</dbReference>
<dbReference type="InterPro" id="IPR036864">
    <property type="entry name" value="Zn2-C6_fun-type_DNA-bd_sf"/>
</dbReference>
<dbReference type="PANTHER" id="PTHR37534:SF39">
    <property type="entry name" value="TRANSCRIPTION FACTOR DOMAIN-CONTAINING PROTEIN"/>
    <property type="match status" value="1"/>
</dbReference>
<dbReference type="InterPro" id="IPR021858">
    <property type="entry name" value="Fun_TF"/>
</dbReference>
<keyword evidence="5" id="KW-1185">Reference proteome</keyword>
<evidence type="ECO:0000313" key="5">
    <source>
        <dbReference type="Proteomes" id="UP000799753"/>
    </source>
</evidence>
<dbReference type="Proteomes" id="UP000799753">
    <property type="component" value="Unassembled WGS sequence"/>
</dbReference>
<accession>A0A6A6RQR3</accession>
<evidence type="ECO:0000256" key="1">
    <source>
        <dbReference type="ARBA" id="ARBA00004123"/>
    </source>
</evidence>
<keyword evidence="2" id="KW-0539">Nucleus</keyword>
<dbReference type="PROSITE" id="PS00463">
    <property type="entry name" value="ZN2_CY6_FUNGAL_1"/>
    <property type="match status" value="1"/>
</dbReference>
<evidence type="ECO:0000313" key="4">
    <source>
        <dbReference type="EMBL" id="KAF2637690.1"/>
    </source>
</evidence>
<proteinExistence type="predicted"/>
<sequence length="490" mass="55546">MPPSKGSKGCWTCKERKIACDRQSPRCRICLGSGRECKGYGMRLSWPRKDDRKRFLVATSRKRSNRSISLMAEFVNVFFSDIERLHDILDPSVKLTRISVLPRLTRNPGWMPFPLADAEANLFSYYQNIVSPVLTSVNNPLVRNLLIRMSFSDGTPAAFAIIYSIFALASIHLMDRSGAQMYKSKAINAIRASAAQRDELRRIVAVNLLAMFETLVTTDTPPGWTRCICFSKTASIATCDLDQPHTGDLALVLDWVYYFDVLSKFSVLHYDRREQCALDCAKREHLMVAAMNSPDMTNIVPTLGCSLEVWGTISSLINTMLNMQEDDDPHTEALNRLERRLKYAEQDIKVEELDSNSLDKMQQTRDIAELYRLAALIYLNRAGYNTAISNPALQTITESAFAILDKLHTCERTFPLFIVSCEARTDVQRATVLRLMNTTRTRFAATNIMRVHGYVERFWALDELDVGRDTEYADKVTAVLSSREAIPVFA</sequence>